<name>A0A7Z1MWJ6_STAHA</name>
<feature type="region of interest" description="Disordered" evidence="1">
    <location>
        <begin position="23"/>
        <end position="138"/>
    </location>
</feature>
<evidence type="ECO:0000313" key="3">
    <source>
        <dbReference type="Proteomes" id="UP000238153"/>
    </source>
</evidence>
<sequence>MNIGIIIFIISIIVTGISAMRDKSHEHRKNQRPPHPKKSTSDKKETHEKGFFEQIEEAFSELEKEFTNEDKTSNQQKKDKQTNTKRVYQDQKLEKEIEKESVPEELERSARQRGRVERETRQSANSRESNRDSNKLQKELEKQLVDDLYNVRTEIDREKEKQLSRIENNARAIINDKNLSERTKRYRLKQLLNSKAIEQDMTYQSFQFDNDPVVNGILWQEILNNPKQL</sequence>
<accession>A0A7Z1MWJ6</accession>
<proteinExistence type="predicted"/>
<comment type="caution">
    <text evidence="2">The sequence shown here is derived from an EMBL/GenBank/DDBJ whole genome shotgun (WGS) entry which is preliminary data.</text>
</comment>
<dbReference type="Proteomes" id="UP000238153">
    <property type="component" value="Unassembled WGS sequence"/>
</dbReference>
<dbReference type="RefSeq" id="WP_104411311.1">
    <property type="nucleotide sequence ID" value="NZ_PGWX01000693.1"/>
</dbReference>
<dbReference type="EMBL" id="PGWX01000693">
    <property type="protein sequence ID" value="PPJ68280.1"/>
    <property type="molecule type" value="Genomic_DNA"/>
</dbReference>
<feature type="compositionally biased region" description="Basic and acidic residues" evidence="1">
    <location>
        <begin position="128"/>
        <end position="138"/>
    </location>
</feature>
<evidence type="ECO:0008006" key="4">
    <source>
        <dbReference type="Google" id="ProtNLM"/>
    </source>
</evidence>
<gene>
    <name evidence="2" type="ORF">CV019_15735</name>
</gene>
<protein>
    <recommendedName>
        <fullName evidence="4">Iron transporter</fullName>
    </recommendedName>
</protein>
<organism evidence="2 3">
    <name type="scientific">Staphylococcus haemolyticus</name>
    <dbReference type="NCBI Taxonomy" id="1283"/>
    <lineage>
        <taxon>Bacteria</taxon>
        <taxon>Bacillati</taxon>
        <taxon>Bacillota</taxon>
        <taxon>Bacilli</taxon>
        <taxon>Bacillales</taxon>
        <taxon>Staphylococcaceae</taxon>
        <taxon>Staphylococcus</taxon>
    </lineage>
</organism>
<evidence type="ECO:0000256" key="1">
    <source>
        <dbReference type="SAM" id="MobiDB-lite"/>
    </source>
</evidence>
<feature type="compositionally biased region" description="Basic residues" evidence="1">
    <location>
        <begin position="26"/>
        <end position="38"/>
    </location>
</feature>
<reference evidence="2 3" key="1">
    <citation type="submission" date="2017-11" db="EMBL/GenBank/DDBJ databases">
        <authorList>
            <person name="Founou R.C."/>
            <person name="Founou L."/>
            <person name="Allam M."/>
            <person name="Ismail A."/>
            <person name="Essack S.Y."/>
        </authorList>
    </citation>
    <scope>NUCLEOTIDE SEQUENCE [LARGE SCALE GENOMIC DNA]</scope>
    <source>
        <strain evidence="2 3">G811N2B1</strain>
    </source>
</reference>
<dbReference type="AlphaFoldDB" id="A0A7Z1MWJ6"/>
<feature type="compositionally biased region" description="Basic and acidic residues" evidence="1">
    <location>
        <begin position="39"/>
        <end position="51"/>
    </location>
</feature>
<evidence type="ECO:0000313" key="2">
    <source>
        <dbReference type="EMBL" id="PPJ68280.1"/>
    </source>
</evidence>
<feature type="compositionally biased region" description="Basic and acidic residues" evidence="1">
    <location>
        <begin position="61"/>
        <end position="121"/>
    </location>
</feature>